<feature type="transmembrane region" description="Helical" evidence="7">
    <location>
        <begin position="420"/>
        <end position="437"/>
    </location>
</feature>
<evidence type="ECO:0000256" key="4">
    <source>
        <dbReference type="ARBA" id="ARBA00022989"/>
    </source>
</evidence>
<dbReference type="Proteomes" id="UP001283341">
    <property type="component" value="Unassembled WGS sequence"/>
</dbReference>
<feature type="compositionally biased region" description="Basic and acidic residues" evidence="6">
    <location>
        <begin position="7"/>
        <end position="22"/>
    </location>
</feature>
<dbReference type="Gene3D" id="1.20.1250.20">
    <property type="entry name" value="MFS general substrate transporter like domains"/>
    <property type="match status" value="2"/>
</dbReference>
<evidence type="ECO:0000259" key="8">
    <source>
        <dbReference type="PROSITE" id="PS50850"/>
    </source>
</evidence>
<keyword evidence="5 7" id="KW-0472">Membrane</keyword>
<feature type="transmembrane region" description="Helical" evidence="7">
    <location>
        <begin position="356"/>
        <end position="376"/>
    </location>
</feature>
<protein>
    <submittedName>
        <fullName evidence="9">Major facilitator superfamily domain-containing protein</fullName>
    </submittedName>
</protein>
<dbReference type="Pfam" id="PF07690">
    <property type="entry name" value="MFS_1"/>
    <property type="match status" value="1"/>
</dbReference>
<feature type="transmembrane region" description="Helical" evidence="7">
    <location>
        <begin position="300"/>
        <end position="318"/>
    </location>
</feature>
<keyword evidence="4 7" id="KW-1133">Transmembrane helix</keyword>
<dbReference type="PANTHER" id="PTHR43791:SF21">
    <property type="entry name" value="MAJOR FACILITATOR SUPERFAMILY (MFS) PROFILE DOMAIN-CONTAINING PROTEIN"/>
    <property type="match status" value="1"/>
</dbReference>
<feature type="transmembrane region" description="Helical" evidence="7">
    <location>
        <begin position="265"/>
        <end position="288"/>
    </location>
</feature>
<dbReference type="PROSITE" id="PS50850">
    <property type="entry name" value="MFS"/>
    <property type="match status" value="1"/>
</dbReference>
<comment type="caution">
    <text evidence="9">The sequence shown here is derived from an EMBL/GenBank/DDBJ whole genome shotgun (WGS) entry which is preliminary data.</text>
</comment>
<evidence type="ECO:0000313" key="10">
    <source>
        <dbReference type="Proteomes" id="UP001283341"/>
    </source>
</evidence>
<dbReference type="InterPro" id="IPR036259">
    <property type="entry name" value="MFS_trans_sf"/>
</dbReference>
<gene>
    <name evidence="9" type="ORF">B0H66DRAFT_575920</name>
</gene>
<feature type="transmembrane region" description="Helical" evidence="7">
    <location>
        <begin position="135"/>
        <end position="155"/>
    </location>
</feature>
<evidence type="ECO:0000256" key="3">
    <source>
        <dbReference type="ARBA" id="ARBA00022692"/>
    </source>
</evidence>
<dbReference type="AlphaFoldDB" id="A0AAE0HZP1"/>
<dbReference type="FunFam" id="1.20.1250.20:FF:000013">
    <property type="entry name" value="MFS general substrate transporter"/>
    <property type="match status" value="1"/>
</dbReference>
<feature type="region of interest" description="Disordered" evidence="6">
    <location>
        <begin position="1"/>
        <end position="22"/>
    </location>
</feature>
<feature type="domain" description="Major facilitator superfamily (MFS) profile" evidence="8">
    <location>
        <begin position="38"/>
        <end position="481"/>
    </location>
</feature>
<evidence type="ECO:0000256" key="2">
    <source>
        <dbReference type="ARBA" id="ARBA00022448"/>
    </source>
</evidence>
<feature type="transmembrane region" description="Helical" evidence="7">
    <location>
        <begin position="167"/>
        <end position="186"/>
    </location>
</feature>
<evidence type="ECO:0000256" key="6">
    <source>
        <dbReference type="SAM" id="MobiDB-lite"/>
    </source>
</evidence>
<sequence length="481" mass="52947">MGTSETAHSETQSHQEGRQHVDDDGIRRRINRKLDIGLLPLLSLLYLCNGLDRGNVGNAQTQGFMRDIGLEPDDLNNAVQLFFVTFVLLQPFSVAVGKWIGPKQWIPFIMFAWGVLTLTQAFIKGRAGLISTRMLIGAFEAGFYPTAVGYLSTFYPSRNFATRVGLFYGQYAVAGAFSGAISYGIFHIHHQTLKTWQLLFIIEGALTCGLALLAWAWLPAGPDTAWFLTKEERVLAADRVRAVGTADSAGLTRRDVIETIKDWKLLFVVVCNVCASVPSTAFSVFLPLVVEGMGYSALEANLMTVPPFVCGAVGLYLFALSSDRRGERGYHIVAGILVALVGLIAVVTAPTSRGKYVALCVSLLGSFVSPPLTMAWLSNNTPDVGKRFLVLGVNGWGNLAGVIGSHIYRQEYAPEYRKPFFATLGFVAAAMVGYVAYRAILQAENRRRAAIVREKTADEIEIEVMNQVRYTDQKWTYVYQL</sequence>
<feature type="transmembrane region" description="Helical" evidence="7">
    <location>
        <begin position="198"/>
        <end position="218"/>
    </location>
</feature>
<reference evidence="9" key="2">
    <citation type="submission" date="2023-06" db="EMBL/GenBank/DDBJ databases">
        <authorList>
            <consortium name="Lawrence Berkeley National Laboratory"/>
            <person name="Haridas S."/>
            <person name="Hensen N."/>
            <person name="Bonometti L."/>
            <person name="Westerberg I."/>
            <person name="Brannstrom I.O."/>
            <person name="Guillou S."/>
            <person name="Cros-Aarteil S."/>
            <person name="Calhoun S."/>
            <person name="Kuo A."/>
            <person name="Mondo S."/>
            <person name="Pangilinan J."/>
            <person name="Riley R."/>
            <person name="Labutti K."/>
            <person name="Andreopoulos B."/>
            <person name="Lipzen A."/>
            <person name="Chen C."/>
            <person name="Yanf M."/>
            <person name="Daum C."/>
            <person name="Ng V."/>
            <person name="Clum A."/>
            <person name="Steindorff A."/>
            <person name="Ohm R."/>
            <person name="Martin F."/>
            <person name="Silar P."/>
            <person name="Natvig D."/>
            <person name="Lalanne C."/>
            <person name="Gautier V."/>
            <person name="Ament-Velasquez S.L."/>
            <person name="Kruys A."/>
            <person name="Hutchinson M.I."/>
            <person name="Powell A.J."/>
            <person name="Barry K."/>
            <person name="Miller A.N."/>
            <person name="Grigoriev I.V."/>
            <person name="Debuchy R."/>
            <person name="Gladieux P."/>
            <person name="Thoren M.H."/>
            <person name="Johannesson H."/>
        </authorList>
    </citation>
    <scope>NUCLEOTIDE SEQUENCE</scope>
    <source>
        <strain evidence="9">CBS 118394</strain>
    </source>
</reference>
<evidence type="ECO:0000256" key="7">
    <source>
        <dbReference type="SAM" id="Phobius"/>
    </source>
</evidence>
<reference evidence="9" key="1">
    <citation type="journal article" date="2023" name="Mol. Phylogenet. Evol.">
        <title>Genome-scale phylogeny and comparative genomics of the fungal order Sordariales.</title>
        <authorList>
            <person name="Hensen N."/>
            <person name="Bonometti L."/>
            <person name="Westerberg I."/>
            <person name="Brannstrom I.O."/>
            <person name="Guillou S."/>
            <person name="Cros-Aarteil S."/>
            <person name="Calhoun S."/>
            <person name="Haridas S."/>
            <person name="Kuo A."/>
            <person name="Mondo S."/>
            <person name="Pangilinan J."/>
            <person name="Riley R."/>
            <person name="LaButti K."/>
            <person name="Andreopoulos B."/>
            <person name="Lipzen A."/>
            <person name="Chen C."/>
            <person name="Yan M."/>
            <person name="Daum C."/>
            <person name="Ng V."/>
            <person name="Clum A."/>
            <person name="Steindorff A."/>
            <person name="Ohm R.A."/>
            <person name="Martin F."/>
            <person name="Silar P."/>
            <person name="Natvig D.O."/>
            <person name="Lalanne C."/>
            <person name="Gautier V."/>
            <person name="Ament-Velasquez S.L."/>
            <person name="Kruys A."/>
            <person name="Hutchinson M.I."/>
            <person name="Powell A.J."/>
            <person name="Barry K."/>
            <person name="Miller A.N."/>
            <person name="Grigoriev I.V."/>
            <person name="Debuchy R."/>
            <person name="Gladieux P."/>
            <person name="Hiltunen Thoren M."/>
            <person name="Johannesson H."/>
        </authorList>
    </citation>
    <scope>NUCLEOTIDE SEQUENCE</scope>
    <source>
        <strain evidence="9">CBS 118394</strain>
    </source>
</reference>
<dbReference type="SUPFAM" id="SSF103473">
    <property type="entry name" value="MFS general substrate transporter"/>
    <property type="match status" value="1"/>
</dbReference>
<accession>A0AAE0HZP1</accession>
<dbReference type="EMBL" id="JAUEDM010000005">
    <property type="protein sequence ID" value="KAK3315746.1"/>
    <property type="molecule type" value="Genomic_DNA"/>
</dbReference>
<dbReference type="FunFam" id="1.20.1250.20:FF:000018">
    <property type="entry name" value="MFS transporter permease"/>
    <property type="match status" value="1"/>
</dbReference>
<organism evidence="9 10">
    <name type="scientific">Apodospora peruviana</name>
    <dbReference type="NCBI Taxonomy" id="516989"/>
    <lineage>
        <taxon>Eukaryota</taxon>
        <taxon>Fungi</taxon>
        <taxon>Dikarya</taxon>
        <taxon>Ascomycota</taxon>
        <taxon>Pezizomycotina</taxon>
        <taxon>Sordariomycetes</taxon>
        <taxon>Sordariomycetidae</taxon>
        <taxon>Sordariales</taxon>
        <taxon>Lasiosphaeriaceae</taxon>
        <taxon>Apodospora</taxon>
    </lineage>
</organism>
<feature type="transmembrane region" description="Helical" evidence="7">
    <location>
        <begin position="75"/>
        <end position="93"/>
    </location>
</feature>
<keyword evidence="2" id="KW-0813">Transport</keyword>
<feature type="transmembrane region" description="Helical" evidence="7">
    <location>
        <begin position="388"/>
        <end position="408"/>
    </location>
</feature>
<proteinExistence type="predicted"/>
<comment type="subcellular location">
    <subcellularLocation>
        <location evidence="1">Membrane</location>
        <topology evidence="1">Multi-pass membrane protein</topology>
    </subcellularLocation>
</comment>
<evidence type="ECO:0000256" key="5">
    <source>
        <dbReference type="ARBA" id="ARBA00023136"/>
    </source>
</evidence>
<dbReference type="GO" id="GO:0016020">
    <property type="term" value="C:membrane"/>
    <property type="evidence" value="ECO:0007669"/>
    <property type="project" value="UniProtKB-SubCell"/>
</dbReference>
<keyword evidence="10" id="KW-1185">Reference proteome</keyword>
<evidence type="ECO:0000256" key="1">
    <source>
        <dbReference type="ARBA" id="ARBA00004141"/>
    </source>
</evidence>
<name>A0AAE0HZP1_9PEZI</name>
<dbReference type="InterPro" id="IPR020846">
    <property type="entry name" value="MFS_dom"/>
</dbReference>
<feature type="transmembrane region" description="Helical" evidence="7">
    <location>
        <begin position="105"/>
        <end position="123"/>
    </location>
</feature>
<dbReference type="PANTHER" id="PTHR43791">
    <property type="entry name" value="PERMEASE-RELATED"/>
    <property type="match status" value="1"/>
</dbReference>
<dbReference type="GO" id="GO:0022857">
    <property type="term" value="F:transmembrane transporter activity"/>
    <property type="evidence" value="ECO:0007669"/>
    <property type="project" value="InterPro"/>
</dbReference>
<evidence type="ECO:0000313" key="9">
    <source>
        <dbReference type="EMBL" id="KAK3315746.1"/>
    </source>
</evidence>
<feature type="transmembrane region" description="Helical" evidence="7">
    <location>
        <begin position="330"/>
        <end position="349"/>
    </location>
</feature>
<keyword evidence="3 7" id="KW-0812">Transmembrane</keyword>
<dbReference type="InterPro" id="IPR011701">
    <property type="entry name" value="MFS"/>
</dbReference>